<feature type="domain" description="RNB" evidence="1">
    <location>
        <begin position="188"/>
        <end position="440"/>
    </location>
</feature>
<dbReference type="GO" id="GO:0000175">
    <property type="term" value="F:3'-5'-RNA exonuclease activity"/>
    <property type="evidence" value="ECO:0007669"/>
    <property type="project" value="TreeGrafter"/>
</dbReference>
<dbReference type="PANTHER" id="PTHR23355:SF9">
    <property type="entry name" value="DIS3-LIKE EXONUCLEASE 2"/>
    <property type="match status" value="1"/>
</dbReference>
<dbReference type="EMBL" id="MN740370">
    <property type="protein sequence ID" value="QHU03173.1"/>
    <property type="molecule type" value="Genomic_DNA"/>
</dbReference>
<sequence>MEFKSKDRCYLTYEWHCNQKVRMPDIRIDPVKEKLFTGDIIENNKINKISKYRTSSIPGILVISGSTFGRAKNKLYYKCIPNNPALPIFIVPYNNKSKTLSKVKIDLFVEFIFDKWVGKHPVGKLINTFGKVDNIDSYSQYQMLCYNVSHPIQKFNKLIFKKVKTITSEKDIIEDIVEKYPELENRLDKDIISIDPEGCIDIDDAMSIQKTETSTTISIYIANIPMWIDYLNIWKDLGERVTTIYFPNKKIPMLPLLLSDNLCSLLENKKRIAINMDVNIVKNIISSVSFGACLINVNKNYSYDDETLVSDETYINIFKKCKSVNKKYKYVDKIKDSHDIVEMLMLMMNHLVGRELKEKNGVFRTFNIKENHKKQKNIPSDIQRFIKTWGSNGSKYTINKNNTNHDMLSDTIDVYCHSTSPIRRMIDVINTSILMQNKNYIKNKELCQEFIDTWISKIDYINSQVKAIRKIQNQVGLLDYSSKCEFKEKILDGWIVDIQEDNTNGDYKYSVFLPDPGFVSTFISREIYKKYKKYLFSLHTFNDEHTLKRKVKISIK</sequence>
<evidence type="ECO:0000313" key="2">
    <source>
        <dbReference type="EMBL" id="QHU03173.1"/>
    </source>
</evidence>
<accession>A0A6C0JCR4</accession>
<dbReference type="GO" id="GO:0006402">
    <property type="term" value="P:mRNA catabolic process"/>
    <property type="evidence" value="ECO:0007669"/>
    <property type="project" value="TreeGrafter"/>
</dbReference>
<dbReference type="PANTHER" id="PTHR23355">
    <property type="entry name" value="RIBONUCLEASE"/>
    <property type="match status" value="1"/>
</dbReference>
<dbReference type="GO" id="GO:0000932">
    <property type="term" value="C:P-body"/>
    <property type="evidence" value="ECO:0007669"/>
    <property type="project" value="TreeGrafter"/>
</dbReference>
<dbReference type="SUPFAM" id="SSF50249">
    <property type="entry name" value="Nucleic acid-binding proteins"/>
    <property type="match status" value="1"/>
</dbReference>
<reference evidence="2" key="1">
    <citation type="journal article" date="2020" name="Nature">
        <title>Giant virus diversity and host interactions through global metagenomics.</title>
        <authorList>
            <person name="Schulz F."/>
            <person name="Roux S."/>
            <person name="Paez-Espino D."/>
            <person name="Jungbluth S."/>
            <person name="Walsh D.A."/>
            <person name="Denef V.J."/>
            <person name="McMahon K.D."/>
            <person name="Konstantinidis K.T."/>
            <person name="Eloe-Fadrosh E.A."/>
            <person name="Kyrpides N.C."/>
            <person name="Woyke T."/>
        </authorList>
    </citation>
    <scope>NUCLEOTIDE SEQUENCE</scope>
    <source>
        <strain evidence="2">GVMAG-M-3300025890-48</strain>
    </source>
</reference>
<dbReference type="SMART" id="SM00955">
    <property type="entry name" value="RNB"/>
    <property type="match status" value="1"/>
</dbReference>
<proteinExistence type="predicted"/>
<dbReference type="InterPro" id="IPR050180">
    <property type="entry name" value="RNR_Ribonuclease"/>
</dbReference>
<dbReference type="AlphaFoldDB" id="A0A6C0JCR4"/>
<name>A0A6C0JCR4_9ZZZZ</name>
<organism evidence="2">
    <name type="scientific">viral metagenome</name>
    <dbReference type="NCBI Taxonomy" id="1070528"/>
    <lineage>
        <taxon>unclassified sequences</taxon>
        <taxon>metagenomes</taxon>
        <taxon>organismal metagenomes</taxon>
    </lineage>
</organism>
<protein>
    <recommendedName>
        <fullName evidence="1">RNB domain-containing protein</fullName>
    </recommendedName>
</protein>
<evidence type="ECO:0000259" key="1">
    <source>
        <dbReference type="SMART" id="SM00955"/>
    </source>
</evidence>
<dbReference type="InterPro" id="IPR012340">
    <property type="entry name" value="NA-bd_OB-fold"/>
</dbReference>
<dbReference type="InterPro" id="IPR001900">
    <property type="entry name" value="RNase_II/R"/>
</dbReference>
<dbReference type="Pfam" id="PF00773">
    <property type="entry name" value="RNB"/>
    <property type="match status" value="2"/>
</dbReference>
<dbReference type="GO" id="GO:0003723">
    <property type="term" value="F:RNA binding"/>
    <property type="evidence" value="ECO:0007669"/>
    <property type="project" value="InterPro"/>
</dbReference>